<dbReference type="KEGG" id="cbr:CBG_16089"/>
<name>A8XN48_CAEBR</name>
<evidence type="ECO:0000313" key="2">
    <source>
        <dbReference type="EMBL" id="CAP34278.1"/>
    </source>
</evidence>
<dbReference type="InParanoid" id="A8XN48"/>
<dbReference type="EMBL" id="HE600961">
    <property type="protein sequence ID" value="CAP34278.1"/>
    <property type="molecule type" value="Genomic_DNA"/>
</dbReference>
<dbReference type="CTD" id="8585444"/>
<dbReference type="AlphaFoldDB" id="A8XN48"/>
<dbReference type="GeneID" id="8585444"/>
<reference evidence="2 3" key="2">
    <citation type="journal article" date="2011" name="PLoS Genet.">
        <title>Caenorhabditis briggsae recombinant inbred line genotypes reveal inter-strain incompatibility and the evolution of recombination.</title>
        <authorList>
            <person name="Ross J.A."/>
            <person name="Koboldt D.C."/>
            <person name="Staisch J.E."/>
            <person name="Chamberlin H.M."/>
            <person name="Gupta B.P."/>
            <person name="Miller R.D."/>
            <person name="Baird S.E."/>
            <person name="Haag E.S."/>
        </authorList>
    </citation>
    <scope>NUCLEOTIDE SEQUENCE [LARGE SCALE GENOMIC DNA]</scope>
    <source>
        <strain evidence="2 3">AF16</strain>
    </source>
</reference>
<evidence type="ECO:0000256" key="1">
    <source>
        <dbReference type="SAM" id="MobiDB-lite"/>
    </source>
</evidence>
<accession>A8XN48</accession>
<dbReference type="HOGENOM" id="CLU_582960_0_0_1"/>
<protein>
    <submittedName>
        <fullName evidence="2">Protein CBG16089</fullName>
    </submittedName>
</protein>
<gene>
    <name evidence="2" type="ORF">CBG16089</name>
    <name evidence="2" type="ORF">CBG_16089</name>
</gene>
<dbReference type="Proteomes" id="UP000008549">
    <property type="component" value="Unassembled WGS sequence"/>
</dbReference>
<dbReference type="RefSeq" id="XP_002643451.1">
    <property type="nucleotide sequence ID" value="XM_002643405.1"/>
</dbReference>
<organism evidence="2 3">
    <name type="scientific">Caenorhabditis briggsae</name>
    <dbReference type="NCBI Taxonomy" id="6238"/>
    <lineage>
        <taxon>Eukaryota</taxon>
        <taxon>Metazoa</taxon>
        <taxon>Ecdysozoa</taxon>
        <taxon>Nematoda</taxon>
        <taxon>Chromadorea</taxon>
        <taxon>Rhabditida</taxon>
        <taxon>Rhabditina</taxon>
        <taxon>Rhabditomorpha</taxon>
        <taxon>Rhabditoidea</taxon>
        <taxon>Rhabditidae</taxon>
        <taxon>Peloderinae</taxon>
        <taxon>Caenorhabditis</taxon>
    </lineage>
</organism>
<evidence type="ECO:0000313" key="3">
    <source>
        <dbReference type="Proteomes" id="UP000008549"/>
    </source>
</evidence>
<feature type="region of interest" description="Disordered" evidence="1">
    <location>
        <begin position="180"/>
        <end position="200"/>
    </location>
</feature>
<keyword evidence="3" id="KW-1185">Reference proteome</keyword>
<proteinExistence type="predicted"/>
<feature type="region of interest" description="Disordered" evidence="1">
    <location>
        <begin position="1"/>
        <end position="33"/>
    </location>
</feature>
<feature type="compositionally biased region" description="Polar residues" evidence="1">
    <location>
        <begin position="180"/>
        <end position="196"/>
    </location>
</feature>
<sequence>MASNGNVEKELNGVESENEDHDGCSSTEEYRQRLQEAKDHRAHTLVAGDKKLPFIECLYDAGGGAIPQNVNQPLKAHQLYMDFEMFDDNAPTRARIEPTTYAEVTSKWTSSIRFVPKMCVQQWRGPTIFPFFFKNFQVFPKPRCNRNLHDISLSPIGRSGSLPVDRPLFVRTSTPMRPTLSVTGSVDSLPSSSAQSIPKRPRTHLSVTQVLYPAAALGAPLMSPAMPTATFVNCGDSQASQSGAQGQKIKKEDWREMEMSIYESGGDETSFREVAEEKDICQEMAQAAFEEILHNKRQGESQYRFQLDRSLEACPSDALPIVFIPRKAELVLKYQDLDDNFLKRLEKGVEQTNFDYGNQTVESKLMITQLEIVAKKYEALKKEVEDEKKNQAQPVNKDNEKLVFVLEKLVHQLETSNQSLKNVIDSCYETICSNTFEVSRLGEVQREQAGELAKLQKTIEGYEFDATVS</sequence>
<reference evidence="2 3" key="1">
    <citation type="journal article" date="2003" name="PLoS Biol.">
        <title>The genome sequence of Caenorhabditis briggsae: a platform for comparative genomics.</title>
        <authorList>
            <person name="Stein L.D."/>
            <person name="Bao Z."/>
            <person name="Blasiar D."/>
            <person name="Blumenthal T."/>
            <person name="Brent M.R."/>
            <person name="Chen N."/>
            <person name="Chinwalla A."/>
            <person name="Clarke L."/>
            <person name="Clee C."/>
            <person name="Coghlan A."/>
            <person name="Coulson A."/>
            <person name="D'Eustachio P."/>
            <person name="Fitch D.H."/>
            <person name="Fulton L.A."/>
            <person name="Fulton R.E."/>
            <person name="Griffiths-Jones S."/>
            <person name="Harris T.W."/>
            <person name="Hillier L.W."/>
            <person name="Kamath R."/>
            <person name="Kuwabara P.E."/>
            <person name="Mardis E.R."/>
            <person name="Marra M.A."/>
            <person name="Miner T.L."/>
            <person name="Minx P."/>
            <person name="Mullikin J.C."/>
            <person name="Plumb R.W."/>
            <person name="Rogers J."/>
            <person name="Schein J.E."/>
            <person name="Sohrmann M."/>
            <person name="Spieth J."/>
            <person name="Stajich J.E."/>
            <person name="Wei C."/>
            <person name="Willey D."/>
            <person name="Wilson R.K."/>
            <person name="Durbin R."/>
            <person name="Waterston R.H."/>
        </authorList>
    </citation>
    <scope>NUCLEOTIDE SEQUENCE [LARGE SCALE GENOMIC DNA]</scope>
    <source>
        <strain evidence="2 3">AF16</strain>
    </source>
</reference>